<dbReference type="AlphaFoldDB" id="A0A8J2VY93"/>
<keyword evidence="2" id="KW-1185">Reference proteome</keyword>
<reference evidence="1" key="1">
    <citation type="submission" date="2021-09" db="EMBL/GenBank/DDBJ databases">
        <authorList>
            <person name="Martin H S."/>
        </authorList>
    </citation>
    <scope>NUCLEOTIDE SEQUENCE</scope>
</reference>
<dbReference type="EMBL" id="CAKASE010000044">
    <property type="protein sequence ID" value="CAG9559480.1"/>
    <property type="molecule type" value="Genomic_DNA"/>
</dbReference>
<evidence type="ECO:0000313" key="2">
    <source>
        <dbReference type="Proteomes" id="UP000789524"/>
    </source>
</evidence>
<name>A0A8J2VY93_9NEOP</name>
<evidence type="ECO:0000313" key="1">
    <source>
        <dbReference type="EMBL" id="CAG9559480.1"/>
    </source>
</evidence>
<gene>
    <name evidence="1" type="ORF">DCHRY22_LOCUS1345</name>
</gene>
<comment type="caution">
    <text evidence="1">The sequence shown here is derived from an EMBL/GenBank/DDBJ whole genome shotgun (WGS) entry which is preliminary data.</text>
</comment>
<sequence>MSYISIPTSYLQGVSGRVQVRLTCAGSHALRPVGVTCRRPVCRSSRAQSKFPHSYVLQPPTLSLPSRPLATTPYN</sequence>
<protein>
    <submittedName>
        <fullName evidence="1">(African queen) hypothetical protein</fullName>
    </submittedName>
</protein>
<proteinExistence type="predicted"/>
<dbReference type="Proteomes" id="UP000789524">
    <property type="component" value="Unassembled WGS sequence"/>
</dbReference>
<organism evidence="1 2">
    <name type="scientific">Danaus chrysippus</name>
    <name type="common">African queen</name>
    <dbReference type="NCBI Taxonomy" id="151541"/>
    <lineage>
        <taxon>Eukaryota</taxon>
        <taxon>Metazoa</taxon>
        <taxon>Ecdysozoa</taxon>
        <taxon>Arthropoda</taxon>
        <taxon>Hexapoda</taxon>
        <taxon>Insecta</taxon>
        <taxon>Pterygota</taxon>
        <taxon>Neoptera</taxon>
        <taxon>Endopterygota</taxon>
        <taxon>Lepidoptera</taxon>
        <taxon>Glossata</taxon>
        <taxon>Ditrysia</taxon>
        <taxon>Papilionoidea</taxon>
        <taxon>Nymphalidae</taxon>
        <taxon>Danainae</taxon>
        <taxon>Danaini</taxon>
        <taxon>Danaina</taxon>
        <taxon>Danaus</taxon>
        <taxon>Anosia</taxon>
    </lineage>
</organism>
<accession>A0A8J2VY93</accession>